<keyword evidence="2" id="KW-0479">Metal-binding</keyword>
<dbReference type="EMBL" id="JABWMH010000001">
    <property type="protein sequence ID" value="NVD26841.1"/>
    <property type="molecule type" value="Genomic_DNA"/>
</dbReference>
<evidence type="ECO:0000256" key="5">
    <source>
        <dbReference type="ARBA" id="ARBA00023049"/>
    </source>
</evidence>
<evidence type="ECO:0000256" key="1">
    <source>
        <dbReference type="ARBA" id="ARBA00022670"/>
    </source>
</evidence>
<evidence type="ECO:0000256" key="7">
    <source>
        <dbReference type="SAM" id="MobiDB-lite"/>
    </source>
</evidence>
<dbReference type="InterPro" id="IPR025657">
    <property type="entry name" value="RadC_JAB"/>
</dbReference>
<keyword evidence="5" id="KW-0482">Metalloprotease</keyword>
<dbReference type="PROSITE" id="PS50249">
    <property type="entry name" value="MPN"/>
    <property type="match status" value="1"/>
</dbReference>
<accession>A0ABX2MZQ1</accession>
<gene>
    <name evidence="9" type="primary">radC</name>
    <name evidence="9" type="ORF">HUO14_02840</name>
</gene>
<evidence type="ECO:0000259" key="8">
    <source>
        <dbReference type="PROSITE" id="PS50249"/>
    </source>
</evidence>
<dbReference type="InterPro" id="IPR001405">
    <property type="entry name" value="UPF0758"/>
</dbReference>
<dbReference type="Pfam" id="PF04002">
    <property type="entry name" value="RadC"/>
    <property type="match status" value="1"/>
</dbReference>
<keyword evidence="4" id="KW-0862">Zinc</keyword>
<feature type="domain" description="MPN" evidence="8">
    <location>
        <begin position="133"/>
        <end position="255"/>
    </location>
</feature>
<evidence type="ECO:0000313" key="10">
    <source>
        <dbReference type="Proteomes" id="UP000652427"/>
    </source>
</evidence>
<organism evidence="9 10">
    <name type="scientific">Parasphingorhabdus flavimaris</name>
    <dbReference type="NCBI Taxonomy" id="266812"/>
    <lineage>
        <taxon>Bacteria</taxon>
        <taxon>Pseudomonadati</taxon>
        <taxon>Pseudomonadota</taxon>
        <taxon>Alphaproteobacteria</taxon>
        <taxon>Sphingomonadales</taxon>
        <taxon>Sphingomonadaceae</taxon>
        <taxon>Parasphingorhabdus</taxon>
    </lineage>
</organism>
<comment type="similarity">
    <text evidence="6">Belongs to the UPF0758 family.</text>
</comment>
<evidence type="ECO:0000256" key="4">
    <source>
        <dbReference type="ARBA" id="ARBA00022833"/>
    </source>
</evidence>
<dbReference type="PANTHER" id="PTHR30471:SF3">
    <property type="entry name" value="UPF0758 PROTEIN YEES-RELATED"/>
    <property type="match status" value="1"/>
</dbReference>
<evidence type="ECO:0000313" key="9">
    <source>
        <dbReference type="EMBL" id="NVD26841.1"/>
    </source>
</evidence>
<keyword evidence="10" id="KW-1185">Reference proteome</keyword>
<evidence type="ECO:0000256" key="3">
    <source>
        <dbReference type="ARBA" id="ARBA00022801"/>
    </source>
</evidence>
<evidence type="ECO:0000256" key="6">
    <source>
        <dbReference type="RuleBase" id="RU003797"/>
    </source>
</evidence>
<name>A0ABX2MZQ1_9SPHN</name>
<keyword evidence="3" id="KW-0378">Hydrolase</keyword>
<protein>
    <submittedName>
        <fullName evidence="9">DNA repair protein RadC</fullName>
    </submittedName>
</protein>
<dbReference type="Proteomes" id="UP000652427">
    <property type="component" value="Unassembled WGS sequence"/>
</dbReference>
<dbReference type="Gene3D" id="3.40.140.10">
    <property type="entry name" value="Cytidine Deaminase, domain 2"/>
    <property type="match status" value="1"/>
</dbReference>
<sequence length="255" mass="28425">MRSFAPNDSAGGSYRKAARRNDPSKSLYDHANRFFLSVVDRASGRHILPPEKAEEHRDGYVLAQLIAVVAPDEALRLSNELLDEFGSIGRMLGESEAALLRVLGTHGAVACLLKATGKFMLANLHDQLPRKLISGTDRGLIEYLQARMGSRTTEIMRVMFLDSSNRLLSEQEFGAGSPQRIFVQPRSILKRALELDASGIILAHNHPGGNVTPSKSDIDFTRSIKTLCLELEIRLHDHLIITNDRWTSFRKLKII</sequence>
<dbReference type="NCBIfam" id="TIGR00608">
    <property type="entry name" value="radc"/>
    <property type="match status" value="1"/>
</dbReference>
<dbReference type="RefSeq" id="WP_176278354.1">
    <property type="nucleotide sequence ID" value="NZ_JABWMH010000001.1"/>
</dbReference>
<feature type="region of interest" description="Disordered" evidence="7">
    <location>
        <begin position="1"/>
        <end position="25"/>
    </location>
</feature>
<keyword evidence="1" id="KW-0645">Protease</keyword>
<proteinExistence type="inferred from homology"/>
<dbReference type="CDD" id="cd08071">
    <property type="entry name" value="MPN_DUF2466"/>
    <property type="match status" value="1"/>
</dbReference>
<reference evidence="9 10" key="1">
    <citation type="submission" date="2020-06" db="EMBL/GenBank/DDBJ databases">
        <authorList>
            <person name="Kim S.-J."/>
            <person name="Park S.-J."/>
        </authorList>
    </citation>
    <scope>NUCLEOTIDE SEQUENCE [LARGE SCALE GENOMIC DNA]</scope>
    <source>
        <strain evidence="9 10">SW-151</strain>
    </source>
</reference>
<dbReference type="InterPro" id="IPR037518">
    <property type="entry name" value="MPN"/>
</dbReference>
<dbReference type="PANTHER" id="PTHR30471">
    <property type="entry name" value="DNA REPAIR PROTEIN RADC"/>
    <property type="match status" value="1"/>
</dbReference>
<comment type="caution">
    <text evidence="9">The sequence shown here is derived from an EMBL/GenBank/DDBJ whole genome shotgun (WGS) entry which is preliminary data.</text>
</comment>
<evidence type="ECO:0000256" key="2">
    <source>
        <dbReference type="ARBA" id="ARBA00022723"/>
    </source>
</evidence>